<dbReference type="Proteomes" id="UP000793456">
    <property type="component" value="Chromosome XXI"/>
</dbReference>
<name>A0ACD3QDX0_LARCR</name>
<protein>
    <submittedName>
        <fullName evidence="1">Uncharacterized protein</fullName>
    </submittedName>
</protein>
<sequence>MELVRERELRETLERQLSMEQKNRGHQSSAAPPHTESVTQDVDGSNHDDNRLDTKATVQEGRVFLQTTGMY</sequence>
<accession>A0ACD3QDX0</accession>
<keyword evidence="2" id="KW-1185">Reference proteome</keyword>
<reference evidence="1" key="1">
    <citation type="submission" date="2018-11" db="EMBL/GenBank/DDBJ databases">
        <title>The sequence and de novo assembly of Larimichthys crocea genome using PacBio and Hi-C technologies.</title>
        <authorList>
            <person name="Xu P."/>
            <person name="Chen B."/>
            <person name="Zhou Z."/>
            <person name="Ke Q."/>
            <person name="Wu Y."/>
            <person name="Bai H."/>
            <person name="Pu F."/>
        </authorList>
    </citation>
    <scope>NUCLEOTIDE SEQUENCE</scope>
    <source>
        <tissue evidence="1">Muscle</tissue>
    </source>
</reference>
<gene>
    <name evidence="1" type="ORF">E3U43_010033</name>
</gene>
<comment type="caution">
    <text evidence="1">The sequence shown here is derived from an EMBL/GenBank/DDBJ whole genome shotgun (WGS) entry which is preliminary data.</text>
</comment>
<organism evidence="1 2">
    <name type="scientific">Larimichthys crocea</name>
    <name type="common">Large yellow croaker</name>
    <name type="synonym">Pseudosciaena crocea</name>
    <dbReference type="NCBI Taxonomy" id="215358"/>
    <lineage>
        <taxon>Eukaryota</taxon>
        <taxon>Metazoa</taxon>
        <taxon>Chordata</taxon>
        <taxon>Craniata</taxon>
        <taxon>Vertebrata</taxon>
        <taxon>Euteleostomi</taxon>
        <taxon>Actinopterygii</taxon>
        <taxon>Neopterygii</taxon>
        <taxon>Teleostei</taxon>
        <taxon>Neoteleostei</taxon>
        <taxon>Acanthomorphata</taxon>
        <taxon>Eupercaria</taxon>
        <taxon>Sciaenidae</taxon>
        <taxon>Larimichthys</taxon>
    </lineage>
</organism>
<dbReference type="EMBL" id="CM011694">
    <property type="protein sequence ID" value="TMS04876.1"/>
    <property type="molecule type" value="Genomic_DNA"/>
</dbReference>
<evidence type="ECO:0000313" key="2">
    <source>
        <dbReference type="Proteomes" id="UP000793456"/>
    </source>
</evidence>
<evidence type="ECO:0000313" key="1">
    <source>
        <dbReference type="EMBL" id="TMS04876.1"/>
    </source>
</evidence>
<proteinExistence type="predicted"/>